<accession>A0AA88Y9G8</accession>
<dbReference type="EMBL" id="VSWD01000006">
    <property type="protein sequence ID" value="KAK3100557.1"/>
    <property type="molecule type" value="Genomic_DNA"/>
</dbReference>
<feature type="transmembrane region" description="Helical" evidence="18">
    <location>
        <begin position="511"/>
        <end position="529"/>
    </location>
</feature>
<evidence type="ECO:0000256" key="6">
    <source>
        <dbReference type="ARBA" id="ARBA00023018"/>
    </source>
</evidence>
<evidence type="ECO:0000259" key="20">
    <source>
        <dbReference type="SMART" id="SM00079"/>
    </source>
</evidence>
<dbReference type="PANTHER" id="PTHR18966">
    <property type="entry name" value="IONOTROPIC GLUTAMATE RECEPTOR"/>
    <property type="match status" value="1"/>
</dbReference>
<evidence type="ECO:0000256" key="15">
    <source>
        <dbReference type="PIRSR" id="PIRSR601508-1"/>
    </source>
</evidence>
<reference evidence="22" key="1">
    <citation type="submission" date="2019-08" db="EMBL/GenBank/DDBJ databases">
        <title>The improved chromosome-level genome for the pearl oyster Pinctada fucata martensii using PacBio sequencing and Hi-C.</title>
        <authorList>
            <person name="Zheng Z."/>
        </authorList>
    </citation>
    <scope>NUCLEOTIDE SEQUENCE</scope>
    <source>
        <strain evidence="22">ZZ-2019</strain>
        <tissue evidence="22">Adductor muscle</tissue>
    </source>
</reference>
<keyword evidence="7" id="KW-0406">Ion transport</keyword>
<proteinExistence type="predicted"/>
<dbReference type="Gene3D" id="3.40.50.2300">
    <property type="match status" value="3"/>
</dbReference>
<name>A0AA88Y9G8_PINIB</name>
<dbReference type="SMART" id="SM00079">
    <property type="entry name" value="PBPe"/>
    <property type="match status" value="1"/>
</dbReference>
<dbReference type="PRINTS" id="PR00177">
    <property type="entry name" value="NMDARECEPTOR"/>
</dbReference>
<dbReference type="FunFam" id="3.40.190.10:FF:000024">
    <property type="entry name" value="Glutamate receptor, ionotropic, delta 1"/>
    <property type="match status" value="1"/>
</dbReference>
<evidence type="ECO:0000256" key="5">
    <source>
        <dbReference type="ARBA" id="ARBA00022989"/>
    </source>
</evidence>
<evidence type="ECO:0000256" key="14">
    <source>
        <dbReference type="ARBA" id="ARBA00034104"/>
    </source>
</evidence>
<keyword evidence="11" id="KW-0628">Postsynaptic cell membrane</keyword>
<evidence type="ECO:0000256" key="2">
    <source>
        <dbReference type="ARBA" id="ARBA00022475"/>
    </source>
</evidence>
<dbReference type="Pfam" id="PF01094">
    <property type="entry name" value="ANF_receptor"/>
    <property type="match status" value="1"/>
</dbReference>
<keyword evidence="2" id="KW-1003">Cell membrane</keyword>
<dbReference type="InterPro" id="IPR015683">
    <property type="entry name" value="Ionotropic_Glu_rcpt"/>
</dbReference>
<keyword evidence="23" id="KW-1185">Reference proteome</keyword>
<dbReference type="InterPro" id="IPR001508">
    <property type="entry name" value="Iono_Glu_rcpt_met"/>
</dbReference>
<dbReference type="Gene3D" id="3.40.190.10">
    <property type="entry name" value="Periplasmic binding protein-like II"/>
    <property type="match status" value="2"/>
</dbReference>
<dbReference type="GO" id="GO:0038023">
    <property type="term" value="F:signaling receptor activity"/>
    <property type="evidence" value="ECO:0007669"/>
    <property type="project" value="InterPro"/>
</dbReference>
<evidence type="ECO:0000256" key="10">
    <source>
        <dbReference type="ARBA" id="ARBA00023180"/>
    </source>
</evidence>
<dbReference type="AlphaFoldDB" id="A0AA88Y9G8"/>
<dbReference type="InterPro" id="IPR001828">
    <property type="entry name" value="ANF_lig-bd_rcpt"/>
</dbReference>
<dbReference type="Pfam" id="PF10613">
    <property type="entry name" value="Lig_chan-Glu_bd"/>
    <property type="match status" value="1"/>
</dbReference>
<dbReference type="InterPro" id="IPR001320">
    <property type="entry name" value="Iontro_rcpt_C"/>
</dbReference>
<dbReference type="SUPFAM" id="SSF81324">
    <property type="entry name" value="Voltage-gated potassium channels"/>
    <property type="match status" value="1"/>
</dbReference>
<keyword evidence="17" id="KW-1015">Disulfide bond</keyword>
<gene>
    <name evidence="22" type="ORF">FSP39_021745</name>
</gene>
<evidence type="ECO:0000256" key="19">
    <source>
        <dbReference type="SAM" id="SignalP"/>
    </source>
</evidence>
<feature type="domain" description="Ionotropic glutamate receptor L-glutamate and glycine-binding" evidence="21">
    <location>
        <begin position="393"/>
        <end position="457"/>
    </location>
</feature>
<organism evidence="22 23">
    <name type="scientific">Pinctada imbricata</name>
    <name type="common">Atlantic pearl-oyster</name>
    <name type="synonym">Pinctada martensii</name>
    <dbReference type="NCBI Taxonomy" id="66713"/>
    <lineage>
        <taxon>Eukaryota</taxon>
        <taxon>Metazoa</taxon>
        <taxon>Spiralia</taxon>
        <taxon>Lophotrochozoa</taxon>
        <taxon>Mollusca</taxon>
        <taxon>Bivalvia</taxon>
        <taxon>Autobranchia</taxon>
        <taxon>Pteriomorphia</taxon>
        <taxon>Pterioida</taxon>
        <taxon>Pterioidea</taxon>
        <taxon>Pteriidae</taxon>
        <taxon>Pinctada</taxon>
    </lineage>
</organism>
<keyword evidence="9" id="KW-0675">Receptor</keyword>
<evidence type="ECO:0000313" key="22">
    <source>
        <dbReference type="EMBL" id="KAK3100557.1"/>
    </source>
</evidence>
<dbReference type="Proteomes" id="UP001186944">
    <property type="component" value="Unassembled WGS sequence"/>
</dbReference>
<feature type="chain" id="PRO_5041673770" evidence="19">
    <location>
        <begin position="24"/>
        <end position="804"/>
    </location>
</feature>
<feature type="binding site" evidence="15">
    <location>
        <position position="473"/>
    </location>
    <ligand>
        <name>L-glutamate</name>
        <dbReference type="ChEBI" id="CHEBI:29985"/>
    </ligand>
</feature>
<keyword evidence="6" id="KW-0770">Synapse</keyword>
<protein>
    <submittedName>
        <fullName evidence="22">Uncharacterized protein</fullName>
    </submittedName>
</protein>
<dbReference type="Pfam" id="PF00060">
    <property type="entry name" value="Lig_chan"/>
    <property type="match status" value="1"/>
</dbReference>
<dbReference type="GO" id="GO:0015276">
    <property type="term" value="F:ligand-gated monoatomic ion channel activity"/>
    <property type="evidence" value="ECO:0007669"/>
    <property type="project" value="InterPro"/>
</dbReference>
<feature type="transmembrane region" description="Helical" evidence="18">
    <location>
        <begin position="578"/>
        <end position="599"/>
    </location>
</feature>
<keyword evidence="5 18" id="KW-1133">Transmembrane helix</keyword>
<keyword evidence="12" id="KW-1071">Ligand-gated ion channel</keyword>
<dbReference type="FunFam" id="1.10.287.70:FF:000143">
    <property type="entry name" value="Probable glutamate receptor"/>
    <property type="match status" value="1"/>
</dbReference>
<evidence type="ECO:0000256" key="12">
    <source>
        <dbReference type="ARBA" id="ARBA00023286"/>
    </source>
</evidence>
<dbReference type="GO" id="GO:0045211">
    <property type="term" value="C:postsynaptic membrane"/>
    <property type="evidence" value="ECO:0007669"/>
    <property type="project" value="UniProtKB-SubCell"/>
</dbReference>
<comment type="caution">
    <text evidence="22">The sequence shown here is derived from an EMBL/GenBank/DDBJ whole genome shotgun (WGS) entry which is preliminary data.</text>
</comment>
<evidence type="ECO:0000256" key="17">
    <source>
        <dbReference type="PIRSR" id="PIRSR601508-3"/>
    </source>
</evidence>
<comment type="subcellular location">
    <subcellularLocation>
        <location evidence="14">Postsynaptic cell membrane</location>
        <topology evidence="14">Multi-pass membrane protein</topology>
    </subcellularLocation>
</comment>
<keyword evidence="4 19" id="KW-0732">Signal</keyword>
<dbReference type="Gene3D" id="1.10.287.70">
    <property type="match status" value="1"/>
</dbReference>
<keyword evidence="13" id="KW-0407">Ion channel</keyword>
<dbReference type="FunFam" id="3.40.190.10:FF:000060">
    <property type="entry name" value="Glutamate receptor ionotropic, kainate 1"/>
    <property type="match status" value="1"/>
</dbReference>
<evidence type="ECO:0000256" key="16">
    <source>
        <dbReference type="PIRSR" id="PIRSR601508-2"/>
    </source>
</evidence>
<keyword evidence="10" id="KW-0325">Glycoprotein</keyword>
<keyword evidence="8 18" id="KW-0472">Membrane</keyword>
<sequence>MSAGVRLLLVITHVLMLRNGTTAVQDNFTLNIGLIESWAPLFNQLLIEQNLTTKWKNYTLHIPNPKSHFDKMLKAKALLHKNDIHVVLGPYDDSISIVTEKVKIPYLCTTAVKKFHDSSLHIMPPLSDFSQAMYDVTTRYGFDKVSLFYDDDQGVFIMEKLLMNHDMTVKAWRIDTHSDPKLLKKQAREHLVNMRRAFVQKSIIFCNEDNTRIILDQARSLAMLSNPYVWFFFDPGDQLSYVFKQFPDVVLNFTSLSLINSTTINGYSPFPILNRLNLSLASDAVTILDSSLKRLSENMSENISSTLEFIFKNISVTGNTGNIEFDQNGSRYNYNIFLKEVEELETFQIGEWKSHPREMENRLRMSNLARSARNMSFPLKGRKVPVVMILEKPFTMKKRDADTRLGNDRFEGFAVDLITEVARMQDFDFEIYLVNDGKFGSKLPNGEWNGMIGELLAGNATMSVAPLSINSQREMAVDFTKPFMTRYISVLMRLPETESTFFEFLNPLHHTVWFCTFGAFVVVSIILYGFEKFGVGHNKDYPSITFRESFWFVFGSLLQGSTESSPNTLPGRILTSAWWFFALILISSYTANLAAFLTVKKINTPIKSVTDLASQTKIKYGTVKSSGIMAFFEQTNIDHFSKMWAHMSEIEPSSMVDSTEEGFRKVKTEDYAFFWDTTVNTYKTIEDCDFMEIGPYFDPKGFGIGVPPGAIYREDLSMAILRLSDSGYLHQLENKWWGSRNCPDFSKPTADETSALQLENVAGVFFILMGGIGCAAIACGLEHFAKVVKKASTTVSILHTLIWQ</sequence>
<dbReference type="SUPFAM" id="SSF53850">
    <property type="entry name" value="Periplasmic binding protein-like II"/>
    <property type="match status" value="1"/>
</dbReference>
<keyword evidence="3 18" id="KW-0812">Transmembrane</keyword>
<evidence type="ECO:0000313" key="23">
    <source>
        <dbReference type="Proteomes" id="UP001186944"/>
    </source>
</evidence>
<feature type="binding site" evidence="15">
    <location>
        <position position="676"/>
    </location>
    <ligand>
        <name>L-glutamate</name>
        <dbReference type="ChEBI" id="CHEBI:29985"/>
    </ligand>
</feature>
<evidence type="ECO:0000256" key="9">
    <source>
        <dbReference type="ARBA" id="ARBA00023170"/>
    </source>
</evidence>
<feature type="site" description="Crucial to convey clamshell closure to channel opening" evidence="16">
    <location>
        <position position="606"/>
    </location>
</feature>
<evidence type="ECO:0000256" key="13">
    <source>
        <dbReference type="ARBA" id="ARBA00023303"/>
    </source>
</evidence>
<dbReference type="InterPro" id="IPR028082">
    <property type="entry name" value="Peripla_BP_I"/>
</dbReference>
<dbReference type="SMART" id="SM00918">
    <property type="entry name" value="Lig_chan-Glu_bd"/>
    <property type="match status" value="1"/>
</dbReference>
<dbReference type="SUPFAM" id="SSF53822">
    <property type="entry name" value="Periplasmic binding protein-like I"/>
    <property type="match status" value="1"/>
</dbReference>
<evidence type="ECO:0000256" key="11">
    <source>
        <dbReference type="ARBA" id="ARBA00023257"/>
    </source>
</evidence>
<feature type="transmembrane region" description="Helical" evidence="18">
    <location>
        <begin position="541"/>
        <end position="558"/>
    </location>
</feature>
<feature type="domain" description="Ionotropic glutamate receptor C-terminal" evidence="20">
    <location>
        <begin position="383"/>
        <end position="739"/>
    </location>
</feature>
<evidence type="ECO:0000256" key="1">
    <source>
        <dbReference type="ARBA" id="ARBA00022448"/>
    </source>
</evidence>
<feature type="binding site" evidence="15">
    <location>
        <position position="466"/>
    </location>
    <ligand>
        <name>L-glutamate</name>
        <dbReference type="ChEBI" id="CHEBI:29985"/>
    </ligand>
</feature>
<evidence type="ECO:0000256" key="18">
    <source>
        <dbReference type="SAM" id="Phobius"/>
    </source>
</evidence>
<feature type="disulfide bond" evidence="17">
    <location>
        <begin position="688"/>
        <end position="742"/>
    </location>
</feature>
<evidence type="ECO:0000256" key="4">
    <source>
        <dbReference type="ARBA" id="ARBA00022729"/>
    </source>
</evidence>
<keyword evidence="1" id="KW-0813">Transport</keyword>
<feature type="signal peptide" evidence="19">
    <location>
        <begin position="1"/>
        <end position="23"/>
    </location>
</feature>
<dbReference type="InterPro" id="IPR019594">
    <property type="entry name" value="Glu/Gly-bd"/>
</dbReference>
<evidence type="ECO:0000256" key="3">
    <source>
        <dbReference type="ARBA" id="ARBA00022692"/>
    </source>
</evidence>
<evidence type="ECO:0000256" key="7">
    <source>
        <dbReference type="ARBA" id="ARBA00023065"/>
    </source>
</evidence>
<evidence type="ECO:0000259" key="21">
    <source>
        <dbReference type="SMART" id="SM00918"/>
    </source>
</evidence>
<evidence type="ECO:0000256" key="8">
    <source>
        <dbReference type="ARBA" id="ARBA00023136"/>
    </source>
</evidence>
<feature type="binding site" evidence="15">
    <location>
        <position position="468"/>
    </location>
    <ligand>
        <name>L-glutamate</name>
        <dbReference type="ChEBI" id="CHEBI:29985"/>
    </ligand>
</feature>